<evidence type="ECO:0000313" key="2">
    <source>
        <dbReference type="Proteomes" id="UP001501126"/>
    </source>
</evidence>
<keyword evidence="2" id="KW-1185">Reference proteome</keyword>
<comment type="caution">
    <text evidence="1">The sequence shown here is derived from an EMBL/GenBank/DDBJ whole genome shotgun (WGS) entry which is preliminary data.</text>
</comment>
<organism evidence="1 2">
    <name type="scientific">Wandonia haliotis</name>
    <dbReference type="NCBI Taxonomy" id="574963"/>
    <lineage>
        <taxon>Bacteria</taxon>
        <taxon>Pseudomonadati</taxon>
        <taxon>Bacteroidota</taxon>
        <taxon>Flavobacteriia</taxon>
        <taxon>Flavobacteriales</taxon>
        <taxon>Crocinitomicaceae</taxon>
        <taxon>Wandonia</taxon>
    </lineage>
</organism>
<reference evidence="1 2" key="1">
    <citation type="journal article" date="2019" name="Int. J. Syst. Evol. Microbiol.">
        <title>The Global Catalogue of Microorganisms (GCM) 10K type strain sequencing project: providing services to taxonomists for standard genome sequencing and annotation.</title>
        <authorList>
            <consortium name="The Broad Institute Genomics Platform"/>
            <consortium name="The Broad Institute Genome Sequencing Center for Infectious Disease"/>
            <person name="Wu L."/>
            <person name="Ma J."/>
        </authorList>
    </citation>
    <scope>NUCLEOTIDE SEQUENCE [LARGE SCALE GENOMIC DNA]</scope>
    <source>
        <strain evidence="1 2">JCM 16083</strain>
    </source>
</reference>
<dbReference type="RefSeq" id="WP_343785253.1">
    <property type="nucleotide sequence ID" value="NZ_BAAAFH010000003.1"/>
</dbReference>
<accession>A0ABN1MM50</accession>
<evidence type="ECO:0000313" key="1">
    <source>
        <dbReference type="EMBL" id="GAA0874351.1"/>
    </source>
</evidence>
<dbReference type="PROSITE" id="PS51257">
    <property type="entry name" value="PROKAR_LIPOPROTEIN"/>
    <property type="match status" value="1"/>
</dbReference>
<dbReference type="EMBL" id="BAAAFH010000003">
    <property type="protein sequence ID" value="GAA0874351.1"/>
    <property type="molecule type" value="Genomic_DNA"/>
</dbReference>
<protein>
    <recommendedName>
        <fullName evidence="3">Lipoprotein</fullName>
    </recommendedName>
</protein>
<evidence type="ECO:0008006" key="3">
    <source>
        <dbReference type="Google" id="ProtNLM"/>
    </source>
</evidence>
<sequence length="194" mass="22465">MKNLIRLFLFSSLMYGCASIIYKEKKTKQSNEIHCKNGKIVFDFNGNGTYIPNDLVLRDIVSLTTFIIGDSLVVQSEYSNSKLPIIFNLKGNILSSDSIQIIVKSKNFSKGFLNIKAVYKNDEEYDFSFIGHSGKISTNELSYLQIRIFNATSDLIYLNSSDLKDTLEMHIDYLDLKDIERYTFFENEYFYRGR</sequence>
<dbReference type="Proteomes" id="UP001501126">
    <property type="component" value="Unassembled WGS sequence"/>
</dbReference>
<gene>
    <name evidence="1" type="ORF">GCM10009118_07590</name>
</gene>
<name>A0ABN1MM50_9FLAO</name>
<proteinExistence type="predicted"/>